<evidence type="ECO:0000313" key="2">
    <source>
        <dbReference type="Proteomes" id="UP000304953"/>
    </source>
</evidence>
<proteinExistence type="predicted"/>
<protein>
    <submittedName>
        <fullName evidence="1">Uncharacterized protein</fullName>
    </submittedName>
</protein>
<sequence length="79" mass="9072">MKKVWIVFRLPLTLQLKREDGGVDAAFSMEKDEFAAMVCQIRRIEKALGTATYDLNQKQEASRHLQISPPLPIISIRKM</sequence>
<dbReference type="EMBL" id="SRYA01000001">
    <property type="protein sequence ID" value="TGY98252.1"/>
    <property type="molecule type" value="Genomic_DNA"/>
</dbReference>
<name>A0AC61S1T9_9FIRM</name>
<organism evidence="1 2">
    <name type="scientific">Petralouisia muris</name>
    <dbReference type="NCBI Taxonomy" id="3032872"/>
    <lineage>
        <taxon>Bacteria</taxon>
        <taxon>Bacillati</taxon>
        <taxon>Bacillota</taxon>
        <taxon>Clostridia</taxon>
        <taxon>Lachnospirales</taxon>
        <taxon>Lachnospiraceae</taxon>
        <taxon>Petralouisia</taxon>
    </lineage>
</organism>
<keyword evidence="2" id="KW-1185">Reference proteome</keyword>
<gene>
    <name evidence="1" type="ORF">E5329_00255</name>
</gene>
<dbReference type="Proteomes" id="UP000304953">
    <property type="component" value="Unassembled WGS sequence"/>
</dbReference>
<accession>A0AC61S1T9</accession>
<evidence type="ECO:0000313" key="1">
    <source>
        <dbReference type="EMBL" id="TGY98252.1"/>
    </source>
</evidence>
<comment type="caution">
    <text evidence="1">The sequence shown here is derived from an EMBL/GenBank/DDBJ whole genome shotgun (WGS) entry which is preliminary data.</text>
</comment>
<reference evidence="1" key="1">
    <citation type="submission" date="2019-04" db="EMBL/GenBank/DDBJ databases">
        <title>Microbes associate with the intestines of laboratory mice.</title>
        <authorList>
            <person name="Navarre W."/>
            <person name="Wong E."/>
            <person name="Huang K."/>
            <person name="Tropini C."/>
            <person name="Ng K."/>
            <person name="Yu B."/>
        </authorList>
    </citation>
    <scope>NUCLEOTIDE SEQUENCE</scope>
    <source>
        <strain evidence="1">NM01_1-7b</strain>
    </source>
</reference>